<dbReference type="EMBL" id="KK118607">
    <property type="protein sequence ID" value="KFM73415.1"/>
    <property type="molecule type" value="Genomic_DNA"/>
</dbReference>
<reference evidence="1 2" key="1">
    <citation type="submission" date="2013-11" db="EMBL/GenBank/DDBJ databases">
        <title>Genome sequencing of Stegodyphus mimosarum.</title>
        <authorList>
            <person name="Bechsgaard J."/>
        </authorList>
    </citation>
    <scope>NUCLEOTIDE SEQUENCE [LARGE SCALE GENOMIC DNA]</scope>
</reference>
<organism evidence="1 2">
    <name type="scientific">Stegodyphus mimosarum</name>
    <name type="common">African social velvet spider</name>
    <dbReference type="NCBI Taxonomy" id="407821"/>
    <lineage>
        <taxon>Eukaryota</taxon>
        <taxon>Metazoa</taxon>
        <taxon>Ecdysozoa</taxon>
        <taxon>Arthropoda</taxon>
        <taxon>Chelicerata</taxon>
        <taxon>Arachnida</taxon>
        <taxon>Araneae</taxon>
        <taxon>Araneomorphae</taxon>
        <taxon>Entelegynae</taxon>
        <taxon>Eresoidea</taxon>
        <taxon>Eresidae</taxon>
        <taxon>Stegodyphus</taxon>
    </lineage>
</organism>
<accession>A0A087U7S6</accession>
<proteinExistence type="predicted"/>
<evidence type="ECO:0000313" key="2">
    <source>
        <dbReference type="Proteomes" id="UP000054359"/>
    </source>
</evidence>
<keyword evidence="2" id="KW-1185">Reference proteome</keyword>
<gene>
    <name evidence="1" type="ORF">X975_05209</name>
</gene>
<name>A0A087U7S6_STEMI</name>
<dbReference type="Proteomes" id="UP000054359">
    <property type="component" value="Unassembled WGS sequence"/>
</dbReference>
<evidence type="ECO:0000313" key="1">
    <source>
        <dbReference type="EMBL" id="KFM73415.1"/>
    </source>
</evidence>
<feature type="non-terminal residue" evidence="1">
    <location>
        <position position="67"/>
    </location>
</feature>
<evidence type="ECO:0008006" key="3">
    <source>
        <dbReference type="Google" id="ProtNLM"/>
    </source>
</evidence>
<sequence length="67" mass="7607">MNDLFENHFIPQARQNLVDLPDDAKINLIVDSCHTTLKALVKDNVFVLVFLPNCTSITQPINIRILC</sequence>
<dbReference type="AlphaFoldDB" id="A0A087U7S6"/>
<protein>
    <recommendedName>
        <fullName evidence="3">DDE-1 domain-containing protein</fullName>
    </recommendedName>
</protein>